<keyword evidence="5" id="KW-1185">Reference proteome</keyword>
<evidence type="ECO:0000313" key="1">
    <source>
        <dbReference type="EMBL" id="GBM00916.1"/>
    </source>
</evidence>
<dbReference type="EMBL" id="BGPR01085796">
    <property type="protein sequence ID" value="GBM00941.1"/>
    <property type="molecule type" value="Genomic_DNA"/>
</dbReference>
<name>A0A4Y2C924_ARAVE</name>
<dbReference type="EMBL" id="BGPR01085791">
    <property type="protein sequence ID" value="GBM00916.1"/>
    <property type="molecule type" value="Genomic_DNA"/>
</dbReference>
<evidence type="ECO:0000313" key="3">
    <source>
        <dbReference type="EMBL" id="GBM00935.1"/>
    </source>
</evidence>
<dbReference type="Proteomes" id="UP000499080">
    <property type="component" value="Unassembled WGS sequence"/>
</dbReference>
<dbReference type="AlphaFoldDB" id="A0A4Y2C924"/>
<dbReference type="EMBL" id="BGPR01085795">
    <property type="protein sequence ID" value="GBM00935.1"/>
    <property type="molecule type" value="Genomic_DNA"/>
</dbReference>
<gene>
    <name evidence="3" type="ORF">AVEN_145811_1</name>
    <name evidence="4" type="ORF">AVEN_146244_1</name>
    <name evidence="1" type="ORF">AVEN_31163_1</name>
    <name evidence="2" type="ORF">AVEN_94980_1</name>
</gene>
<evidence type="ECO:0000313" key="5">
    <source>
        <dbReference type="Proteomes" id="UP000499080"/>
    </source>
</evidence>
<dbReference type="EMBL" id="BGPR01085793">
    <property type="protein sequence ID" value="GBM00926.1"/>
    <property type="molecule type" value="Genomic_DNA"/>
</dbReference>
<proteinExistence type="predicted"/>
<reference evidence="4 5" key="1">
    <citation type="journal article" date="2019" name="Sci. Rep.">
        <title>Orb-weaving spider Araneus ventricosus genome elucidates the spidroin gene catalogue.</title>
        <authorList>
            <person name="Kono N."/>
            <person name="Nakamura H."/>
            <person name="Ohtoshi R."/>
            <person name="Moran D.A.P."/>
            <person name="Shinohara A."/>
            <person name="Yoshida Y."/>
            <person name="Fujiwara M."/>
            <person name="Mori M."/>
            <person name="Tomita M."/>
            <person name="Arakawa K."/>
        </authorList>
    </citation>
    <scope>NUCLEOTIDE SEQUENCE [LARGE SCALE GENOMIC DNA]</scope>
</reference>
<evidence type="ECO:0000313" key="4">
    <source>
        <dbReference type="EMBL" id="GBM00941.1"/>
    </source>
</evidence>
<sequence length="178" mass="20192">MPGVGKLFALKGLIEFRQLGKRPQECEMVRPIILSVVLQESKTLSKVTKGKKLTLREVYNHNGLVVQHLYQPHAKKRILLVQQLYQPACKGKNSTDTVSVPACRHGREFYRYSIYIVTNIENRFPAMLVLWLGKEFYRGIYGNAGGMEPSNSDLGDHFYDLVTNLATKCGISQVLEFS</sequence>
<dbReference type="OrthoDB" id="5326588at2759"/>
<comment type="caution">
    <text evidence="4">The sequence shown here is derived from an EMBL/GenBank/DDBJ whole genome shotgun (WGS) entry which is preliminary data.</text>
</comment>
<accession>A0A4Y2C924</accession>
<evidence type="ECO:0000313" key="2">
    <source>
        <dbReference type="EMBL" id="GBM00926.1"/>
    </source>
</evidence>
<organism evidence="4 5">
    <name type="scientific">Araneus ventricosus</name>
    <name type="common">Orbweaver spider</name>
    <name type="synonym">Epeira ventricosa</name>
    <dbReference type="NCBI Taxonomy" id="182803"/>
    <lineage>
        <taxon>Eukaryota</taxon>
        <taxon>Metazoa</taxon>
        <taxon>Ecdysozoa</taxon>
        <taxon>Arthropoda</taxon>
        <taxon>Chelicerata</taxon>
        <taxon>Arachnida</taxon>
        <taxon>Araneae</taxon>
        <taxon>Araneomorphae</taxon>
        <taxon>Entelegynae</taxon>
        <taxon>Araneoidea</taxon>
        <taxon>Araneidae</taxon>
        <taxon>Araneus</taxon>
    </lineage>
</organism>
<protein>
    <submittedName>
        <fullName evidence="4">Uncharacterized protein</fullName>
    </submittedName>
</protein>